<evidence type="ECO:0000256" key="1">
    <source>
        <dbReference type="SAM" id="SignalP"/>
    </source>
</evidence>
<dbReference type="RefSeq" id="WP_188951538.1">
    <property type="nucleotide sequence ID" value="NZ_BMIB01000002.1"/>
</dbReference>
<dbReference type="Proteomes" id="UP000627292">
    <property type="component" value="Unassembled WGS sequence"/>
</dbReference>
<protein>
    <recommendedName>
        <fullName evidence="4">Gliding motility-associated C-terminal domain-containing protein</fullName>
    </recommendedName>
</protein>
<accession>A0A917MU71</accession>
<proteinExistence type="predicted"/>
<comment type="caution">
    <text evidence="2">The sequence shown here is derived from an EMBL/GenBank/DDBJ whole genome shotgun (WGS) entry which is preliminary data.</text>
</comment>
<sequence>MPMLKAKSVLLFVLVIFSLPAKAKTFIVTGKAEGHTSTVSEPSFDDSKIKVTDPTCGLLNGSITGITVQGAESFFWIKTFNNSRDTVSKTIDLLNAGPGDYSLYAVPATLTNGASISRYTTITLIDRSPKVISDYSNISNPSCGQFSGIISGVFVTNGSPSVMSFWKNEAGDTISETSYIDRLPAGSFKYYAIDTLQGCRDSSVLFTLVNTTGPTLKTAGVNIHAATCLNTRDGSILNITAENVTGAAFAQWISEAGVIVSSSLALQQVPAGKYRLKYKDQSRCDTILTPWFTIPYQNTPVNTSTLQYEKQDAFCGLANGYFHVLNFPNAANYTFQWTDSAAAGYPSAGTTLQLNQVSKGNYYLTATSAAGCRQTVAHAVIDTLTQPRIQQRPVIANDVCNGSTGSITGVSVTAGTGKPPFRYQWYNAQQSEIAATQNLINVTAGDYNLEVKDNNGCIAKAGPWQVKNDSKVFQKPEYPTPLYIPKTSSATLETKNPQTGIYWLTAIGQAQPSQQNNKGIFIINNIQNDQQYTVQLKVGSCESLPATISIIALDKTEVYMPTAFTPNNDGKNDVMRPTVKGYISNARFMVYDRWGQTIFSTSNVTQGWNGRHNGVSCVPGTYVYTLSGYDIHNLPIRLNGTFVLMR</sequence>
<keyword evidence="3" id="KW-1185">Reference proteome</keyword>
<evidence type="ECO:0008006" key="4">
    <source>
        <dbReference type="Google" id="ProtNLM"/>
    </source>
</evidence>
<reference evidence="2" key="1">
    <citation type="journal article" date="2014" name="Int. J. Syst. Evol. Microbiol.">
        <title>Complete genome sequence of Corynebacterium casei LMG S-19264T (=DSM 44701T), isolated from a smear-ripened cheese.</title>
        <authorList>
            <consortium name="US DOE Joint Genome Institute (JGI-PGF)"/>
            <person name="Walter F."/>
            <person name="Albersmeier A."/>
            <person name="Kalinowski J."/>
            <person name="Ruckert C."/>
        </authorList>
    </citation>
    <scope>NUCLEOTIDE SEQUENCE</scope>
    <source>
        <strain evidence="2">CGMCC 1.15290</strain>
    </source>
</reference>
<name>A0A917MU71_9BACT</name>
<reference evidence="2" key="2">
    <citation type="submission" date="2020-09" db="EMBL/GenBank/DDBJ databases">
        <authorList>
            <person name="Sun Q."/>
            <person name="Zhou Y."/>
        </authorList>
    </citation>
    <scope>NUCLEOTIDE SEQUENCE</scope>
    <source>
        <strain evidence="2">CGMCC 1.15290</strain>
    </source>
</reference>
<keyword evidence="1" id="KW-0732">Signal</keyword>
<evidence type="ECO:0000313" key="3">
    <source>
        <dbReference type="Proteomes" id="UP000627292"/>
    </source>
</evidence>
<dbReference type="InterPro" id="IPR026341">
    <property type="entry name" value="T9SS_type_B"/>
</dbReference>
<dbReference type="AlphaFoldDB" id="A0A917MU71"/>
<dbReference type="EMBL" id="BMIB01000002">
    <property type="protein sequence ID" value="GGH64370.1"/>
    <property type="molecule type" value="Genomic_DNA"/>
</dbReference>
<dbReference type="Pfam" id="PF13585">
    <property type="entry name" value="CHU_C"/>
    <property type="match status" value="1"/>
</dbReference>
<organism evidence="2 3">
    <name type="scientific">Filimonas zeae</name>
    <dbReference type="NCBI Taxonomy" id="1737353"/>
    <lineage>
        <taxon>Bacteria</taxon>
        <taxon>Pseudomonadati</taxon>
        <taxon>Bacteroidota</taxon>
        <taxon>Chitinophagia</taxon>
        <taxon>Chitinophagales</taxon>
        <taxon>Chitinophagaceae</taxon>
        <taxon>Filimonas</taxon>
    </lineage>
</organism>
<evidence type="ECO:0000313" key="2">
    <source>
        <dbReference type="EMBL" id="GGH64370.1"/>
    </source>
</evidence>
<dbReference type="NCBIfam" id="TIGR04131">
    <property type="entry name" value="Bac_Flav_CTERM"/>
    <property type="match status" value="1"/>
</dbReference>
<feature type="chain" id="PRO_5037664130" description="Gliding motility-associated C-terminal domain-containing protein" evidence="1">
    <location>
        <begin position="24"/>
        <end position="646"/>
    </location>
</feature>
<feature type="signal peptide" evidence="1">
    <location>
        <begin position="1"/>
        <end position="23"/>
    </location>
</feature>
<gene>
    <name evidence="2" type="ORF">GCM10011379_16340</name>
</gene>